<name>A0A7S3PIX0_9STRA</name>
<dbReference type="GO" id="GO:0005737">
    <property type="term" value="C:cytoplasm"/>
    <property type="evidence" value="ECO:0007669"/>
    <property type="project" value="TreeGrafter"/>
</dbReference>
<dbReference type="AlphaFoldDB" id="A0A7S3PIX0"/>
<dbReference type="SUPFAM" id="SSF46938">
    <property type="entry name" value="CRAL/TRIO N-terminal domain"/>
    <property type="match status" value="1"/>
</dbReference>
<dbReference type="Pfam" id="PF00650">
    <property type="entry name" value="CRAL_TRIO"/>
    <property type="match status" value="1"/>
</dbReference>
<evidence type="ECO:0000259" key="1">
    <source>
        <dbReference type="PROSITE" id="PS50191"/>
    </source>
</evidence>
<reference evidence="2" key="1">
    <citation type="submission" date="2021-01" db="EMBL/GenBank/DDBJ databases">
        <authorList>
            <person name="Corre E."/>
            <person name="Pelletier E."/>
            <person name="Niang G."/>
            <person name="Scheremetjew M."/>
            <person name="Finn R."/>
            <person name="Kale V."/>
            <person name="Holt S."/>
            <person name="Cochrane G."/>
            <person name="Meng A."/>
            <person name="Brown T."/>
            <person name="Cohen L."/>
        </authorList>
    </citation>
    <scope>NUCLEOTIDE SEQUENCE</scope>
    <source>
        <strain evidence="2">GSBS06</strain>
    </source>
</reference>
<dbReference type="EMBL" id="HBIN01014421">
    <property type="protein sequence ID" value="CAE0440780.1"/>
    <property type="molecule type" value="Transcribed_RNA"/>
</dbReference>
<dbReference type="PANTHER" id="PTHR23324:SF83">
    <property type="entry name" value="SEC14-LIKE PROTEIN 2"/>
    <property type="match status" value="1"/>
</dbReference>
<feature type="domain" description="CRAL-TRIO" evidence="1">
    <location>
        <begin position="94"/>
        <end position="267"/>
    </location>
</feature>
<dbReference type="CDD" id="cd00170">
    <property type="entry name" value="SEC14"/>
    <property type="match status" value="1"/>
</dbReference>
<evidence type="ECO:0000313" key="2">
    <source>
        <dbReference type="EMBL" id="CAE0440780.1"/>
    </source>
</evidence>
<accession>A0A7S3PIX0</accession>
<dbReference type="PROSITE" id="PS50191">
    <property type="entry name" value="CRAL_TRIO"/>
    <property type="match status" value="1"/>
</dbReference>
<gene>
    <name evidence="2" type="ORF">ASTO00021_LOCUS10910</name>
</gene>
<organism evidence="2">
    <name type="scientific">Aplanochytrium stocchinoi</name>
    <dbReference type="NCBI Taxonomy" id="215587"/>
    <lineage>
        <taxon>Eukaryota</taxon>
        <taxon>Sar</taxon>
        <taxon>Stramenopiles</taxon>
        <taxon>Bigyra</taxon>
        <taxon>Labyrinthulomycetes</taxon>
        <taxon>Thraustochytrida</taxon>
        <taxon>Thraustochytriidae</taxon>
        <taxon>Aplanochytrium</taxon>
    </lineage>
</organism>
<dbReference type="InterPro" id="IPR051064">
    <property type="entry name" value="SEC14/CRAL-TRIO_domain"/>
</dbReference>
<dbReference type="SUPFAM" id="SSF52087">
    <property type="entry name" value="CRAL/TRIO domain"/>
    <property type="match status" value="1"/>
</dbReference>
<dbReference type="InterPro" id="IPR036865">
    <property type="entry name" value="CRAL-TRIO_dom_sf"/>
</dbReference>
<dbReference type="SMART" id="SM00516">
    <property type="entry name" value="SEC14"/>
    <property type="match status" value="1"/>
</dbReference>
<dbReference type="Gene3D" id="3.40.525.10">
    <property type="entry name" value="CRAL-TRIO lipid binding domain"/>
    <property type="match status" value="1"/>
</dbReference>
<sequence>MAEEDRTFKTGFLDTLTEQQAESLAKLKELVNESEYAEAINARPEGDKYLLKYLRATMKDKKKKRIFYVPAAYTRLISTWQWKLDNNVKERGEKQDLLQEVYPRYYYKDYKAKTVVWIQRQGEFGTNVKGTHLKKEEWYQCVGHNLMNMEFDLHELSEECGEEVTGYISIADMKGLGLGMMNPTRVGILKMLAGIAAENYPETVDKIIIVNAPWVFSRLYEFAKGFLDADTVSKFTISNKPLTELFPDVFDLDLLPKEYGGNNDIVVPHPLDARRK</sequence>
<dbReference type="InterPro" id="IPR001251">
    <property type="entry name" value="CRAL-TRIO_dom"/>
</dbReference>
<dbReference type="InterPro" id="IPR036273">
    <property type="entry name" value="CRAL/TRIO_N_dom_sf"/>
</dbReference>
<dbReference type="PANTHER" id="PTHR23324">
    <property type="entry name" value="SEC14 RELATED PROTEIN"/>
    <property type="match status" value="1"/>
</dbReference>
<proteinExistence type="predicted"/>
<protein>
    <recommendedName>
        <fullName evidence="1">CRAL-TRIO domain-containing protein</fullName>
    </recommendedName>
</protein>